<dbReference type="RefSeq" id="WP_216320493.1">
    <property type="nucleotide sequence ID" value="NZ_JAHKRT010000002.1"/>
</dbReference>
<keyword evidence="1" id="KW-0812">Transmembrane</keyword>
<proteinExistence type="predicted"/>
<organism evidence="2 3">
    <name type="scientific">Sphingomonas quercus</name>
    <dbReference type="NCBI Taxonomy" id="2842451"/>
    <lineage>
        <taxon>Bacteria</taxon>
        <taxon>Pseudomonadati</taxon>
        <taxon>Pseudomonadota</taxon>
        <taxon>Alphaproteobacteria</taxon>
        <taxon>Sphingomonadales</taxon>
        <taxon>Sphingomonadaceae</taxon>
        <taxon>Sphingomonas</taxon>
    </lineage>
</organism>
<name>A0ABS6BHE8_9SPHN</name>
<accession>A0ABS6BHE8</accession>
<gene>
    <name evidence="2" type="ORF">KOF26_03990</name>
</gene>
<feature type="transmembrane region" description="Helical" evidence="1">
    <location>
        <begin position="93"/>
        <end position="112"/>
    </location>
</feature>
<reference evidence="2 3" key="1">
    <citation type="submission" date="2021-06" db="EMBL/GenBank/DDBJ databases">
        <title>Sphingomonas sp. XMGL2, whole genome shotgun sequencing project.</title>
        <authorList>
            <person name="Zhao G."/>
            <person name="Shen L."/>
        </authorList>
    </citation>
    <scope>NUCLEOTIDE SEQUENCE [LARGE SCALE GENOMIC DNA]</scope>
    <source>
        <strain evidence="2 3">XMGL2</strain>
    </source>
</reference>
<evidence type="ECO:0000256" key="1">
    <source>
        <dbReference type="SAM" id="Phobius"/>
    </source>
</evidence>
<dbReference type="EMBL" id="JAHKRT010000002">
    <property type="protein sequence ID" value="MBU3077017.1"/>
    <property type="molecule type" value="Genomic_DNA"/>
</dbReference>
<dbReference type="Proteomes" id="UP000776276">
    <property type="component" value="Unassembled WGS sequence"/>
</dbReference>
<feature type="transmembrane region" description="Helical" evidence="1">
    <location>
        <begin position="60"/>
        <end position="81"/>
    </location>
</feature>
<evidence type="ECO:0000313" key="3">
    <source>
        <dbReference type="Proteomes" id="UP000776276"/>
    </source>
</evidence>
<keyword evidence="3" id="KW-1185">Reference proteome</keyword>
<evidence type="ECO:0000313" key="2">
    <source>
        <dbReference type="EMBL" id="MBU3077017.1"/>
    </source>
</evidence>
<comment type="caution">
    <text evidence="2">The sequence shown here is derived from an EMBL/GenBank/DDBJ whole genome shotgun (WGS) entry which is preliminary data.</text>
</comment>
<keyword evidence="1" id="KW-0472">Membrane</keyword>
<protein>
    <submittedName>
        <fullName evidence="2">Uncharacterized protein</fullName>
    </submittedName>
</protein>
<keyword evidence="1" id="KW-1133">Transmembrane helix</keyword>
<sequence>MRRHETSRMSENDVLIELRRLRGELSDVRGEMARRQEARRSSSFRSGSVSARQIRNRVGIAMLAGLALVVGLVSWLLYWLLSHTVGVFLQDLLPHPVRITVNAFAAVLALLLQP</sequence>